<keyword evidence="2" id="KW-1185">Reference proteome</keyword>
<comment type="caution">
    <text evidence="1">The sequence shown here is derived from an EMBL/GenBank/DDBJ whole genome shotgun (WGS) entry which is preliminary data.</text>
</comment>
<accession>A0A550JF96</accession>
<evidence type="ECO:0000313" key="1">
    <source>
        <dbReference type="EMBL" id="TRO81872.1"/>
    </source>
</evidence>
<organism evidence="1 2">
    <name type="scientific">Trichloromonas acetexigens</name>
    <dbReference type="NCBI Taxonomy" id="38815"/>
    <lineage>
        <taxon>Bacteria</taxon>
        <taxon>Pseudomonadati</taxon>
        <taxon>Thermodesulfobacteriota</taxon>
        <taxon>Desulfuromonadia</taxon>
        <taxon>Desulfuromonadales</taxon>
        <taxon>Trichloromonadaceae</taxon>
        <taxon>Trichloromonas</taxon>
    </lineage>
</organism>
<dbReference type="EMBL" id="VJVV01000005">
    <property type="protein sequence ID" value="TRO81872.1"/>
    <property type="molecule type" value="Genomic_DNA"/>
</dbReference>
<dbReference type="Proteomes" id="UP000317155">
    <property type="component" value="Unassembled WGS sequence"/>
</dbReference>
<protein>
    <submittedName>
        <fullName evidence="1">Uncharacterized protein</fullName>
    </submittedName>
</protein>
<name>A0A550JF96_9BACT</name>
<dbReference type="OrthoDB" id="3078274at2"/>
<proteinExistence type="predicted"/>
<gene>
    <name evidence="1" type="ORF">FL622_08725</name>
</gene>
<sequence length="101" mass="11594">MTRATTGRHVFSFEGGEQLTTIGATFFVSYLYYQHVDSNHRNWDSIKTKTSRINTINRSEHHHRAWLERIGDMNDANLSKNTLCLNGDAVKKMARVVLKAI</sequence>
<dbReference type="AlphaFoldDB" id="A0A550JF96"/>
<dbReference type="RefSeq" id="WP_092057699.1">
    <property type="nucleotide sequence ID" value="NZ_FOJJ01000037.1"/>
</dbReference>
<evidence type="ECO:0000313" key="2">
    <source>
        <dbReference type="Proteomes" id="UP000317155"/>
    </source>
</evidence>
<reference evidence="1 2" key="1">
    <citation type="submission" date="2019-07" db="EMBL/GenBank/DDBJ databases">
        <title>Insights of Desulfuromonas acetexigens electromicrobiology.</title>
        <authorList>
            <person name="Katuri K."/>
            <person name="Sapireddy V."/>
            <person name="Shaw D.R."/>
            <person name="Saikaly P."/>
        </authorList>
    </citation>
    <scope>NUCLEOTIDE SEQUENCE [LARGE SCALE GENOMIC DNA]</scope>
    <source>
        <strain evidence="1 2">2873</strain>
    </source>
</reference>